<dbReference type="Proteomes" id="UP000219612">
    <property type="component" value="Unassembled WGS sequence"/>
</dbReference>
<dbReference type="AlphaFoldDB" id="A0A285IF70"/>
<evidence type="ECO:0000313" key="2">
    <source>
        <dbReference type="EMBL" id="SNY45591.1"/>
    </source>
</evidence>
<dbReference type="EMBL" id="OBDY01000007">
    <property type="protein sequence ID" value="SNY45591.1"/>
    <property type="molecule type" value="Genomic_DNA"/>
</dbReference>
<proteinExistence type="predicted"/>
<keyword evidence="1" id="KW-0812">Transmembrane</keyword>
<organism evidence="2 3">
    <name type="scientific">Paractinoplanes atraurantiacus</name>
    <dbReference type="NCBI Taxonomy" id="1036182"/>
    <lineage>
        <taxon>Bacteria</taxon>
        <taxon>Bacillati</taxon>
        <taxon>Actinomycetota</taxon>
        <taxon>Actinomycetes</taxon>
        <taxon>Micromonosporales</taxon>
        <taxon>Micromonosporaceae</taxon>
        <taxon>Paractinoplanes</taxon>
    </lineage>
</organism>
<name>A0A285IF70_9ACTN</name>
<accession>A0A285IF70</accession>
<reference evidence="2 3" key="1">
    <citation type="submission" date="2017-09" db="EMBL/GenBank/DDBJ databases">
        <authorList>
            <person name="Ehlers B."/>
            <person name="Leendertz F.H."/>
        </authorList>
    </citation>
    <scope>NUCLEOTIDE SEQUENCE [LARGE SCALE GENOMIC DNA]</scope>
    <source>
        <strain evidence="2 3">CGMCC 4.6857</strain>
    </source>
</reference>
<evidence type="ECO:0000313" key="3">
    <source>
        <dbReference type="Proteomes" id="UP000219612"/>
    </source>
</evidence>
<dbReference type="RefSeq" id="WP_097321425.1">
    <property type="nucleotide sequence ID" value="NZ_OBDY01000007.1"/>
</dbReference>
<dbReference type="OrthoDB" id="3292952at2"/>
<feature type="transmembrane region" description="Helical" evidence="1">
    <location>
        <begin position="113"/>
        <end position="137"/>
    </location>
</feature>
<keyword evidence="1" id="KW-0472">Membrane</keyword>
<keyword evidence="3" id="KW-1185">Reference proteome</keyword>
<feature type="transmembrane region" description="Helical" evidence="1">
    <location>
        <begin position="88"/>
        <end position="107"/>
    </location>
</feature>
<protein>
    <recommendedName>
        <fullName evidence="4">Tryptophan-associated transmembrane protein (Trp_oprn_chp)</fullName>
    </recommendedName>
</protein>
<keyword evidence="1" id="KW-1133">Transmembrane helix</keyword>
<evidence type="ECO:0008006" key="4">
    <source>
        <dbReference type="Google" id="ProtNLM"/>
    </source>
</evidence>
<sequence length="183" mass="19147">MSTFALAGRRVVLFAAVYAALVVIVQAVNLTVVTAGATDPTSVTTTASVLLVSSLAGLIGVVCVLVLFISVTVWTIAAHRLSASGPGFLGYAALVLTTVLIALAYVLPTRMPTVATIVATDSALRLGAVAVLIAGVLTVRARMRRLTGEATLGARQPLVTADDWDASTWDPTVMSEIDRRRRR</sequence>
<gene>
    <name evidence="2" type="ORF">SAMN05421748_107256</name>
</gene>
<feature type="transmembrane region" description="Helical" evidence="1">
    <location>
        <begin position="51"/>
        <end position="76"/>
    </location>
</feature>
<evidence type="ECO:0000256" key="1">
    <source>
        <dbReference type="SAM" id="Phobius"/>
    </source>
</evidence>